<dbReference type="EC" id="2.7.4.8" evidence="2"/>
<dbReference type="GO" id="GO:0034330">
    <property type="term" value="P:cell junction organization"/>
    <property type="evidence" value="ECO:0007669"/>
    <property type="project" value="UniProtKB-ARBA"/>
</dbReference>
<dbReference type="Proteomes" id="UP000614601">
    <property type="component" value="Unassembled WGS sequence"/>
</dbReference>
<dbReference type="OrthoDB" id="6334211at2759"/>
<dbReference type="GO" id="GO:0005829">
    <property type="term" value="C:cytosol"/>
    <property type="evidence" value="ECO:0007669"/>
    <property type="project" value="TreeGrafter"/>
</dbReference>
<feature type="coiled-coil region" evidence="7">
    <location>
        <begin position="143"/>
        <end position="204"/>
    </location>
</feature>
<proteinExistence type="inferred from homology"/>
<dbReference type="PROSITE" id="PS50052">
    <property type="entry name" value="GUANYLATE_KINASE_2"/>
    <property type="match status" value="1"/>
</dbReference>
<evidence type="ECO:0000256" key="4">
    <source>
        <dbReference type="ARBA" id="ARBA00022741"/>
    </source>
</evidence>
<dbReference type="SUPFAM" id="SSF52540">
    <property type="entry name" value="P-loop containing nucleoside triphosphate hydrolases"/>
    <property type="match status" value="1"/>
</dbReference>
<keyword evidence="4" id="KW-0547">Nucleotide-binding</keyword>
<dbReference type="Proteomes" id="UP000783686">
    <property type="component" value="Unassembled WGS sequence"/>
</dbReference>
<evidence type="ECO:0000256" key="5">
    <source>
        <dbReference type="ARBA" id="ARBA00022777"/>
    </source>
</evidence>
<evidence type="ECO:0000259" key="8">
    <source>
        <dbReference type="PROSITE" id="PS50052"/>
    </source>
</evidence>
<dbReference type="InterPro" id="IPR008145">
    <property type="entry name" value="GK/Ca_channel_bsu"/>
</dbReference>
<evidence type="ECO:0000256" key="3">
    <source>
        <dbReference type="ARBA" id="ARBA00022679"/>
    </source>
</evidence>
<dbReference type="InterPro" id="IPR008144">
    <property type="entry name" value="Guanylate_kin-like_dom"/>
</dbReference>
<dbReference type="FunFam" id="3.30.63.10:FF:000002">
    <property type="entry name" value="Guanylate kinase 1"/>
    <property type="match status" value="1"/>
</dbReference>
<dbReference type="SMART" id="SM00072">
    <property type="entry name" value="GuKc"/>
    <property type="match status" value="1"/>
</dbReference>
<dbReference type="Gene3D" id="3.40.50.300">
    <property type="entry name" value="P-loop containing nucleotide triphosphate hydrolases"/>
    <property type="match status" value="1"/>
</dbReference>
<dbReference type="AlphaFoldDB" id="A0A811JQD8"/>
<dbReference type="PANTHER" id="PTHR23117:SF13">
    <property type="entry name" value="GUANYLATE KINASE"/>
    <property type="match status" value="1"/>
</dbReference>
<dbReference type="InterPro" id="IPR020590">
    <property type="entry name" value="Guanylate_kinase_CS"/>
</dbReference>
<evidence type="ECO:0000313" key="10">
    <source>
        <dbReference type="Proteomes" id="UP000614601"/>
    </source>
</evidence>
<dbReference type="PANTHER" id="PTHR23117">
    <property type="entry name" value="GUANYLATE KINASE-RELATED"/>
    <property type="match status" value="1"/>
</dbReference>
<comment type="similarity">
    <text evidence="1">Belongs to the guanylate kinase family.</text>
</comment>
<evidence type="ECO:0000256" key="1">
    <source>
        <dbReference type="ARBA" id="ARBA00005790"/>
    </source>
</evidence>
<dbReference type="InterPro" id="IPR027417">
    <property type="entry name" value="P-loop_NTPase"/>
</dbReference>
<dbReference type="PROSITE" id="PS00856">
    <property type="entry name" value="GUANYLATE_KINASE_1"/>
    <property type="match status" value="1"/>
</dbReference>
<evidence type="ECO:0000313" key="9">
    <source>
        <dbReference type="EMBL" id="CAD5205581.1"/>
    </source>
</evidence>
<reference evidence="9" key="1">
    <citation type="submission" date="2020-09" db="EMBL/GenBank/DDBJ databases">
        <authorList>
            <person name="Kikuchi T."/>
        </authorList>
    </citation>
    <scope>NUCLEOTIDE SEQUENCE</scope>
    <source>
        <strain evidence="9">SH1</strain>
    </source>
</reference>
<dbReference type="CDD" id="cd00071">
    <property type="entry name" value="GMPK"/>
    <property type="match status" value="1"/>
</dbReference>
<keyword evidence="6" id="KW-0067">ATP-binding</keyword>
<evidence type="ECO:0000256" key="7">
    <source>
        <dbReference type="SAM" id="Coils"/>
    </source>
</evidence>
<dbReference type="Pfam" id="PF00625">
    <property type="entry name" value="Guanylate_kin"/>
    <property type="match status" value="1"/>
</dbReference>
<protein>
    <recommendedName>
        <fullName evidence="2">guanylate kinase</fullName>
        <ecNumber evidence="2">2.7.4.8</ecNumber>
    </recommendedName>
</protein>
<sequence>MTTKIRPIVMTGASGTGKSTLLNRAQKEYPDAFAFSVSHTTRQPRDGEVHGVNYYFVDRAEIEKMIENDEFVENVEFGGNRYGTSKMAIENVQKSGKICVLDLDLNGVRSLKDHHMNFKFILVKAPSMEILEQRLRGRGTETEETIQNRLRHAREDNEAAEREPDLFDRVIINSQLDQAYEEFISAIREELDQYEAFKRETEAEQQPSAEPVSVN</sequence>
<comment type="caution">
    <text evidence="9">The sequence shown here is derived from an EMBL/GenBank/DDBJ whole genome shotgun (WGS) entry which is preliminary data.</text>
</comment>
<organism evidence="9 10">
    <name type="scientific">Bursaphelenchus okinawaensis</name>
    <dbReference type="NCBI Taxonomy" id="465554"/>
    <lineage>
        <taxon>Eukaryota</taxon>
        <taxon>Metazoa</taxon>
        <taxon>Ecdysozoa</taxon>
        <taxon>Nematoda</taxon>
        <taxon>Chromadorea</taxon>
        <taxon>Rhabditida</taxon>
        <taxon>Tylenchina</taxon>
        <taxon>Tylenchomorpha</taxon>
        <taxon>Aphelenchoidea</taxon>
        <taxon>Aphelenchoididae</taxon>
        <taxon>Bursaphelenchus</taxon>
    </lineage>
</organism>
<dbReference type="EMBL" id="CAJFCW020000001">
    <property type="protein sequence ID" value="CAG9078174.1"/>
    <property type="molecule type" value="Genomic_DNA"/>
</dbReference>
<keyword evidence="3" id="KW-0808">Transferase</keyword>
<evidence type="ECO:0000256" key="6">
    <source>
        <dbReference type="ARBA" id="ARBA00022840"/>
    </source>
</evidence>
<evidence type="ECO:0000256" key="2">
    <source>
        <dbReference type="ARBA" id="ARBA00012961"/>
    </source>
</evidence>
<dbReference type="GO" id="GO:0004385">
    <property type="term" value="F:GMP kinase activity"/>
    <property type="evidence" value="ECO:0007669"/>
    <property type="project" value="UniProtKB-EC"/>
</dbReference>
<dbReference type="FunFam" id="3.40.50.300:FF:000776">
    <property type="entry name" value="Guanylate kinase 2"/>
    <property type="match status" value="1"/>
</dbReference>
<accession>A0A811JQD8</accession>
<feature type="domain" description="Guanylate kinase-like" evidence="8">
    <location>
        <begin position="5"/>
        <end position="188"/>
    </location>
</feature>
<gene>
    <name evidence="9" type="ORF">BOKJ2_LOCUS265</name>
</gene>
<dbReference type="NCBIfam" id="TIGR03263">
    <property type="entry name" value="guanyl_kin"/>
    <property type="match status" value="1"/>
</dbReference>
<dbReference type="EMBL" id="CAJFDH010000001">
    <property type="protein sequence ID" value="CAD5205581.1"/>
    <property type="molecule type" value="Genomic_DNA"/>
</dbReference>
<keyword evidence="7" id="KW-0175">Coiled coil</keyword>
<name>A0A811JQD8_9BILA</name>
<dbReference type="GO" id="GO:0005524">
    <property type="term" value="F:ATP binding"/>
    <property type="evidence" value="ECO:0007669"/>
    <property type="project" value="UniProtKB-KW"/>
</dbReference>
<dbReference type="InterPro" id="IPR017665">
    <property type="entry name" value="Guanylate_kinase"/>
</dbReference>
<keyword evidence="5" id="KW-0418">Kinase</keyword>
<keyword evidence="10" id="KW-1185">Reference proteome</keyword>